<keyword evidence="1" id="KW-0547">Nucleotide-binding</keyword>
<evidence type="ECO:0000313" key="4">
    <source>
        <dbReference type="Proteomes" id="UP001202328"/>
    </source>
</evidence>
<dbReference type="GO" id="GO:0005524">
    <property type="term" value="F:ATP binding"/>
    <property type="evidence" value="ECO:0007669"/>
    <property type="project" value="UniProtKB-KW"/>
</dbReference>
<dbReference type="Proteomes" id="UP001202328">
    <property type="component" value="Unassembled WGS sequence"/>
</dbReference>
<dbReference type="InterPro" id="IPR013126">
    <property type="entry name" value="Hsp_70_fam"/>
</dbReference>
<dbReference type="InterPro" id="IPR043129">
    <property type="entry name" value="ATPase_NBD"/>
</dbReference>
<sequence length="100" mass="11150">MWNSAFVVFLHSMSQARIRRVPIMLCSLRSITENSNGPKHIETTLTRAKFEELKVPVENCLRDAWLTFTDLDEVILIGGSTHPNATVNPDEEVALGAAVQ</sequence>
<name>A0AAD4SSS5_9MAGN</name>
<dbReference type="SUPFAM" id="SSF53067">
    <property type="entry name" value="Actin-like ATPase domain"/>
    <property type="match status" value="1"/>
</dbReference>
<protein>
    <submittedName>
        <fullName evidence="3">Uncharacterized protein</fullName>
    </submittedName>
</protein>
<dbReference type="AlphaFoldDB" id="A0AAD4SSS5"/>
<gene>
    <name evidence="3" type="ORF">MKW98_001224</name>
</gene>
<evidence type="ECO:0000313" key="3">
    <source>
        <dbReference type="EMBL" id="KAI3919968.1"/>
    </source>
</evidence>
<keyword evidence="2" id="KW-0067">ATP-binding</keyword>
<dbReference type="Gene3D" id="3.30.420.40">
    <property type="match status" value="2"/>
</dbReference>
<accession>A0AAD4SSS5</accession>
<evidence type="ECO:0000256" key="2">
    <source>
        <dbReference type="ARBA" id="ARBA00022840"/>
    </source>
</evidence>
<evidence type="ECO:0000256" key="1">
    <source>
        <dbReference type="ARBA" id="ARBA00022741"/>
    </source>
</evidence>
<reference evidence="3" key="1">
    <citation type="submission" date="2022-04" db="EMBL/GenBank/DDBJ databases">
        <title>A functionally conserved STORR gene fusion in Papaver species that diverged 16.8 million years ago.</title>
        <authorList>
            <person name="Catania T."/>
        </authorList>
    </citation>
    <scope>NUCLEOTIDE SEQUENCE</scope>
    <source>
        <strain evidence="3">S-188037</strain>
    </source>
</reference>
<dbReference type="Gene3D" id="3.90.640.10">
    <property type="entry name" value="Actin, Chain A, domain 4"/>
    <property type="match status" value="1"/>
</dbReference>
<dbReference type="Pfam" id="PF00012">
    <property type="entry name" value="HSP70"/>
    <property type="match status" value="1"/>
</dbReference>
<comment type="caution">
    <text evidence="3">The sequence shown here is derived from an EMBL/GenBank/DDBJ whole genome shotgun (WGS) entry which is preliminary data.</text>
</comment>
<feature type="non-terminal residue" evidence="3">
    <location>
        <position position="1"/>
    </location>
</feature>
<keyword evidence="4" id="KW-1185">Reference proteome</keyword>
<dbReference type="EMBL" id="JAJJMB010008870">
    <property type="protein sequence ID" value="KAI3919968.1"/>
    <property type="molecule type" value="Genomic_DNA"/>
</dbReference>
<proteinExistence type="predicted"/>
<dbReference type="GO" id="GO:0140662">
    <property type="term" value="F:ATP-dependent protein folding chaperone"/>
    <property type="evidence" value="ECO:0007669"/>
    <property type="project" value="InterPro"/>
</dbReference>
<organism evidence="3 4">
    <name type="scientific">Papaver atlanticum</name>
    <dbReference type="NCBI Taxonomy" id="357466"/>
    <lineage>
        <taxon>Eukaryota</taxon>
        <taxon>Viridiplantae</taxon>
        <taxon>Streptophyta</taxon>
        <taxon>Embryophyta</taxon>
        <taxon>Tracheophyta</taxon>
        <taxon>Spermatophyta</taxon>
        <taxon>Magnoliopsida</taxon>
        <taxon>Ranunculales</taxon>
        <taxon>Papaveraceae</taxon>
        <taxon>Papaveroideae</taxon>
        <taxon>Papaver</taxon>
    </lineage>
</organism>